<keyword evidence="3" id="KW-1185">Reference proteome</keyword>
<feature type="domain" description="Glyoxalase-like" evidence="1">
    <location>
        <begin position="8"/>
        <end position="188"/>
    </location>
</feature>
<proteinExistence type="predicted"/>
<dbReference type="SUPFAM" id="SSF54593">
    <property type="entry name" value="Glyoxalase/Bleomycin resistance protein/Dihydroxybiphenyl dioxygenase"/>
    <property type="match status" value="1"/>
</dbReference>
<dbReference type="Gene3D" id="3.10.180.10">
    <property type="entry name" value="2,3-Dihydroxybiphenyl 1,2-Dioxygenase, domain 1"/>
    <property type="match status" value="1"/>
</dbReference>
<dbReference type="Pfam" id="PF13468">
    <property type="entry name" value="Glyoxalase_3"/>
    <property type="match status" value="1"/>
</dbReference>
<evidence type="ECO:0000259" key="1">
    <source>
        <dbReference type="Pfam" id="PF13468"/>
    </source>
</evidence>
<protein>
    <recommendedName>
        <fullName evidence="1">Glyoxalase-like domain-containing protein</fullName>
    </recommendedName>
</protein>
<evidence type="ECO:0000313" key="3">
    <source>
        <dbReference type="Proteomes" id="UP000476030"/>
    </source>
</evidence>
<dbReference type="PANTHER" id="PTHR40265:SF1">
    <property type="entry name" value="GLYOXALASE-LIKE DOMAIN-CONTAINING PROTEIN"/>
    <property type="match status" value="1"/>
</dbReference>
<dbReference type="PANTHER" id="PTHR40265">
    <property type="entry name" value="BLL2707 PROTEIN"/>
    <property type="match status" value="1"/>
</dbReference>
<dbReference type="RefSeq" id="WP_161317220.1">
    <property type="nucleotide sequence ID" value="NZ_WTUW01000009.1"/>
</dbReference>
<comment type="caution">
    <text evidence="2">The sequence shown here is derived from an EMBL/GenBank/DDBJ whole genome shotgun (WGS) entry which is preliminary data.</text>
</comment>
<dbReference type="InterPro" id="IPR025870">
    <property type="entry name" value="Glyoxalase-like_dom"/>
</dbReference>
<dbReference type="InterPro" id="IPR029068">
    <property type="entry name" value="Glyas_Bleomycin-R_OHBP_Dase"/>
</dbReference>
<dbReference type="EMBL" id="WTUW01000009">
    <property type="protein sequence ID" value="MZR32469.1"/>
    <property type="molecule type" value="Genomic_DNA"/>
</dbReference>
<sequence>MLHNITGIDHVLIGVENLENARSIYESLGFTATPRGSHIGWGTANYCVMFEEDYIELLGIVDPSLETNGLDRALGERGEGLLGVALASDDPDVTYQSLSEDGLEPSELLVLKRKLELPEGDVLPEFKLIRLSSSAGLTAKNLFICHHLTPEIVRRPEWLSHPNGAKYINSVVVVVENPGEIAPYYQRLCGSINVTLTDNTLTVRFGLGSLIFVNDRDIDLLFPGLTISDEMPSLPHLIAMTVAVEELDQTAQFLSEKGIKPQKIANGTLRVNPTQACGLLLEFTAG</sequence>
<organism evidence="2 3">
    <name type="scientific">Sneathiella litorea</name>
    <dbReference type="NCBI Taxonomy" id="2606216"/>
    <lineage>
        <taxon>Bacteria</taxon>
        <taxon>Pseudomonadati</taxon>
        <taxon>Pseudomonadota</taxon>
        <taxon>Alphaproteobacteria</taxon>
        <taxon>Sneathiellales</taxon>
        <taxon>Sneathiellaceae</taxon>
        <taxon>Sneathiella</taxon>
    </lineage>
</organism>
<reference evidence="2 3" key="1">
    <citation type="submission" date="2019-12" db="EMBL/GenBank/DDBJ databases">
        <title>Snethiella sp. nov. sp. isolated from sea sand.</title>
        <authorList>
            <person name="Kim J."/>
            <person name="Jeong S.E."/>
            <person name="Jung H.S."/>
            <person name="Jeon C.O."/>
        </authorList>
    </citation>
    <scope>NUCLEOTIDE SEQUENCE [LARGE SCALE GENOMIC DNA]</scope>
    <source>
        <strain evidence="2 3">DP05</strain>
    </source>
</reference>
<evidence type="ECO:0000313" key="2">
    <source>
        <dbReference type="EMBL" id="MZR32469.1"/>
    </source>
</evidence>
<name>A0A6L8WCP3_9PROT</name>
<gene>
    <name evidence="2" type="ORF">GQE98_17650</name>
</gene>
<accession>A0A6L8WCP3</accession>
<dbReference type="Proteomes" id="UP000476030">
    <property type="component" value="Unassembled WGS sequence"/>
</dbReference>
<dbReference type="AlphaFoldDB" id="A0A6L8WCP3"/>